<keyword evidence="6 12" id="KW-0812">Transmembrane</keyword>
<protein>
    <recommendedName>
        <fullName evidence="5 12">NADH-ubiquinone oxidoreductase chain 4</fullName>
        <ecNumber evidence="4 12">7.1.1.2</ecNumber>
    </recommendedName>
</protein>
<geneLocation type="mitochondrion" evidence="14"/>
<comment type="similarity">
    <text evidence="3 12">Belongs to the complex I subunit 4 family.</text>
</comment>
<proteinExistence type="inferred from homology"/>
<evidence type="ECO:0000256" key="5">
    <source>
        <dbReference type="ARBA" id="ARBA00021006"/>
    </source>
</evidence>
<feature type="transmembrane region" description="Helical" evidence="12">
    <location>
        <begin position="128"/>
        <end position="161"/>
    </location>
</feature>
<sequence>MLEHFCECYSDLSGLILCPVLGSITLLFIPNSRIRSIRLIGLCASLITFLYSPVLRIQFDPSTAKSQFVESLRWLPYENINFYLGIDGISLFFVILTTFLIPICILVGWSGMRSFGKEYITASLIREFLMIAVFCMLDLLLFYVLSESVPIPMFIIIGVWGSRQRKIKAAYQFFLYTLLGSVFMLLAILLILLQTGTTDLQILLTTEFSERRQIFLWIAFFASFAVKVPMVPVHIWLPEAHVEAPTAGSVILAGILLKLGTYGFLRFSIPMFPEATLCFTPFIYTLSAIAIIYTSLTTLRQIDLKKIIAYSSVAHMNFVTIGMFSLNIQGIGGSILPMLSHGLVSSALFLCVGVLYDRHKTRLVRYYGGLVSTMPNFSTIFFFFTLANMSLPGTSSFIGEFLILVGAFQRNSLVATLAALGMILGAAYSLWLYNRVVSGNLKPDFLHKFSDPNGREVFIFIPFLVGVVRMGVHPKVFPDRMHTSVSNLVQHGKFH</sequence>
<feature type="domain" description="NADH:quinone oxidoreductase/Mrp antiporter transmembrane" evidence="13">
    <location>
        <begin position="138"/>
        <end position="419"/>
    </location>
</feature>
<dbReference type="NCBIfam" id="NF004499">
    <property type="entry name" value="PRK05846.1-3"/>
    <property type="match status" value="1"/>
</dbReference>
<keyword evidence="7" id="KW-1278">Translocase</keyword>
<dbReference type="EC" id="7.1.1.2" evidence="4 12"/>
<dbReference type="InterPro" id="IPR001750">
    <property type="entry name" value="ND/Mrp_TM"/>
</dbReference>
<dbReference type="AlphaFoldDB" id="A0A8F8KQB5"/>
<dbReference type="GO" id="GO:0042773">
    <property type="term" value="P:ATP synthesis coupled electron transport"/>
    <property type="evidence" value="ECO:0007669"/>
    <property type="project" value="InterPro"/>
</dbReference>
<dbReference type="GO" id="GO:0031966">
    <property type="term" value="C:mitochondrial membrane"/>
    <property type="evidence" value="ECO:0007669"/>
    <property type="project" value="UniProtKB-SubCell"/>
</dbReference>
<comment type="function">
    <text evidence="1">Core subunit of the mitochondrial membrane respiratory chain NADH dehydrogenase (Complex I) that is believed to belong to the minimal assembly required for catalysis. Complex I functions in the transfer of electrons from NADH to the respiratory chain. The immediate electron acceptor for the enzyme is believed to be ubiquinone.</text>
</comment>
<evidence type="ECO:0000256" key="12">
    <source>
        <dbReference type="RuleBase" id="RU003297"/>
    </source>
</evidence>
<organism evidence="14">
    <name type="scientific">Tetragonia tetragonoides</name>
    <name type="common">New Zealand spinach</name>
    <name type="synonym">Tetragonia expansa</name>
    <dbReference type="NCBI Taxonomy" id="45318"/>
    <lineage>
        <taxon>Eukaryota</taxon>
        <taxon>Viridiplantae</taxon>
        <taxon>Streptophyta</taxon>
        <taxon>Embryophyta</taxon>
        <taxon>Tracheophyta</taxon>
        <taxon>Spermatophyta</taxon>
        <taxon>Magnoliopsida</taxon>
        <taxon>eudicotyledons</taxon>
        <taxon>Gunneridae</taxon>
        <taxon>Pentapetalae</taxon>
        <taxon>Caryophyllales</taxon>
        <taxon>Aizoaceae</taxon>
        <taxon>Tetragonia</taxon>
    </lineage>
</organism>
<dbReference type="Pfam" id="PF00361">
    <property type="entry name" value="Proton_antipo_M"/>
    <property type="match status" value="1"/>
</dbReference>
<comment type="subcellular location">
    <subcellularLocation>
        <location evidence="2">Membrane</location>
        <topology evidence="2">Multi-pass membrane protein</topology>
    </subcellularLocation>
    <subcellularLocation>
        <location evidence="12">Mitochondrion membrane</location>
        <topology evidence="12">Multi-pass membrane protein</topology>
    </subcellularLocation>
</comment>
<dbReference type="EMBL" id="MW971440">
    <property type="protein sequence ID" value="QYA18234.1"/>
    <property type="molecule type" value="Genomic_DNA"/>
</dbReference>
<keyword evidence="12 14" id="KW-0496">Mitochondrion</keyword>
<feature type="transmembrane region" description="Helical" evidence="12">
    <location>
        <begin position="173"/>
        <end position="193"/>
    </location>
</feature>
<evidence type="ECO:0000256" key="10">
    <source>
        <dbReference type="ARBA" id="ARBA00023075"/>
    </source>
</evidence>
<accession>A0A8F8KQB5</accession>
<evidence type="ECO:0000256" key="1">
    <source>
        <dbReference type="ARBA" id="ARBA00003257"/>
    </source>
</evidence>
<evidence type="ECO:0000259" key="13">
    <source>
        <dbReference type="Pfam" id="PF00361"/>
    </source>
</evidence>
<evidence type="ECO:0000313" key="14">
    <source>
        <dbReference type="EMBL" id="QYA18234.1"/>
    </source>
</evidence>
<dbReference type="InterPro" id="IPR010227">
    <property type="entry name" value="NADH_Q_OxRdtase_chainM/4"/>
</dbReference>
<feature type="transmembrane region" description="Helical" evidence="12">
    <location>
        <begin position="335"/>
        <end position="356"/>
    </location>
</feature>
<keyword evidence="12" id="KW-0813">Transport</keyword>
<evidence type="ECO:0000256" key="11">
    <source>
        <dbReference type="ARBA" id="ARBA00023136"/>
    </source>
</evidence>
<dbReference type="PANTHER" id="PTHR43507">
    <property type="entry name" value="NADH-UBIQUINONE OXIDOREDUCTASE CHAIN 4"/>
    <property type="match status" value="1"/>
</dbReference>
<keyword evidence="10 12" id="KW-0830">Ubiquinone</keyword>
<keyword evidence="11 12" id="KW-0472">Membrane</keyword>
<feature type="transmembrane region" description="Helical" evidence="12">
    <location>
        <begin position="277"/>
        <end position="296"/>
    </location>
</feature>
<dbReference type="GO" id="GO:0008137">
    <property type="term" value="F:NADH dehydrogenase (ubiquinone) activity"/>
    <property type="evidence" value="ECO:0007669"/>
    <property type="project" value="UniProtKB-UniRule"/>
</dbReference>
<dbReference type="GO" id="GO:0003954">
    <property type="term" value="F:NADH dehydrogenase activity"/>
    <property type="evidence" value="ECO:0007669"/>
    <property type="project" value="TreeGrafter"/>
</dbReference>
<dbReference type="NCBIfam" id="TIGR01972">
    <property type="entry name" value="NDH_I_M"/>
    <property type="match status" value="1"/>
</dbReference>
<evidence type="ECO:0000256" key="9">
    <source>
        <dbReference type="ARBA" id="ARBA00023027"/>
    </source>
</evidence>
<evidence type="ECO:0000256" key="2">
    <source>
        <dbReference type="ARBA" id="ARBA00004141"/>
    </source>
</evidence>
<feature type="transmembrane region" description="Helical" evidence="12">
    <location>
        <begin position="214"/>
        <end position="235"/>
    </location>
</feature>
<comment type="catalytic activity">
    <reaction evidence="12">
        <text>a ubiquinone + NADH + 5 H(+)(in) = a ubiquinol + NAD(+) + 4 H(+)(out)</text>
        <dbReference type="Rhea" id="RHEA:29091"/>
        <dbReference type="Rhea" id="RHEA-COMP:9565"/>
        <dbReference type="Rhea" id="RHEA-COMP:9566"/>
        <dbReference type="ChEBI" id="CHEBI:15378"/>
        <dbReference type="ChEBI" id="CHEBI:16389"/>
        <dbReference type="ChEBI" id="CHEBI:17976"/>
        <dbReference type="ChEBI" id="CHEBI:57540"/>
        <dbReference type="ChEBI" id="CHEBI:57945"/>
        <dbReference type="EC" id="7.1.1.2"/>
    </reaction>
</comment>
<feature type="transmembrane region" description="Helical" evidence="12">
    <location>
        <begin position="412"/>
        <end position="433"/>
    </location>
</feature>
<evidence type="ECO:0000256" key="4">
    <source>
        <dbReference type="ARBA" id="ARBA00012944"/>
    </source>
</evidence>
<comment type="function">
    <text evidence="12">Core subunit of the mitochondrial membrane respiratory chain NADH dehydrogenase (Complex I) which catalyzes electron transfer from NADH through the respiratory chain, using ubiquinone as an electron acceptor. Essential for the catalytic activity and assembly of complex I.</text>
</comment>
<keyword evidence="12" id="KW-0249">Electron transport</keyword>
<evidence type="ECO:0000256" key="6">
    <source>
        <dbReference type="ARBA" id="ARBA00022692"/>
    </source>
</evidence>
<reference evidence="14" key="1">
    <citation type="submission" date="2021-04" db="EMBL/GenBank/DDBJ databases">
        <title>The complete mitochondrial genome of Tetragonia tetragonioides (Pall.) Kuntze and its phylogenetic implications.</title>
        <authorList>
            <person name="Hu S."/>
        </authorList>
    </citation>
    <scope>NUCLEOTIDE SEQUENCE</scope>
</reference>
<feature type="transmembrane region" description="Helical" evidence="12">
    <location>
        <begin position="36"/>
        <end position="54"/>
    </location>
</feature>
<evidence type="ECO:0000256" key="8">
    <source>
        <dbReference type="ARBA" id="ARBA00022989"/>
    </source>
</evidence>
<gene>
    <name evidence="14" type="primary">nad4</name>
</gene>
<keyword evidence="12" id="KW-0679">Respiratory chain</keyword>
<dbReference type="InterPro" id="IPR003918">
    <property type="entry name" value="NADH_UbQ_OxRdtase"/>
</dbReference>
<feature type="transmembrane region" description="Helical" evidence="12">
    <location>
        <begin position="247"/>
        <end position="265"/>
    </location>
</feature>
<evidence type="ECO:0000256" key="3">
    <source>
        <dbReference type="ARBA" id="ARBA00009025"/>
    </source>
</evidence>
<dbReference type="GO" id="GO:0009536">
    <property type="term" value="C:plastid"/>
    <property type="evidence" value="ECO:0007669"/>
    <property type="project" value="UniProtKB-ARBA"/>
</dbReference>
<dbReference type="PRINTS" id="PR01437">
    <property type="entry name" value="NUOXDRDTASE4"/>
</dbReference>
<keyword evidence="9 12" id="KW-0520">NAD</keyword>
<feature type="transmembrane region" description="Helical" evidence="12">
    <location>
        <begin position="82"/>
        <end position="107"/>
    </location>
</feature>
<keyword evidence="8 12" id="KW-1133">Transmembrane helix</keyword>
<feature type="transmembrane region" description="Helical" evidence="12">
    <location>
        <begin position="12"/>
        <end position="29"/>
    </location>
</feature>
<dbReference type="GO" id="GO:0015990">
    <property type="term" value="P:electron transport coupled proton transport"/>
    <property type="evidence" value="ECO:0007669"/>
    <property type="project" value="TreeGrafter"/>
</dbReference>
<evidence type="ECO:0000256" key="7">
    <source>
        <dbReference type="ARBA" id="ARBA00022967"/>
    </source>
</evidence>
<dbReference type="PANTHER" id="PTHR43507:SF1">
    <property type="entry name" value="NADH-UBIQUINONE OXIDOREDUCTASE CHAIN 4"/>
    <property type="match status" value="1"/>
</dbReference>
<dbReference type="GO" id="GO:0048039">
    <property type="term" value="F:ubiquinone binding"/>
    <property type="evidence" value="ECO:0007669"/>
    <property type="project" value="TreeGrafter"/>
</dbReference>
<name>A0A8F8KQB5_TETTT</name>